<dbReference type="OrthoDB" id="3477511at2"/>
<name>A0A2M9G286_9PROT</name>
<comment type="catalytic activity">
    <reaction evidence="3">
        <text>a long-chain fatty acyl-CoA + H2O = a long-chain fatty acid + CoA + H(+)</text>
        <dbReference type="Rhea" id="RHEA:67680"/>
        <dbReference type="ChEBI" id="CHEBI:15377"/>
        <dbReference type="ChEBI" id="CHEBI:15378"/>
        <dbReference type="ChEBI" id="CHEBI:57287"/>
        <dbReference type="ChEBI" id="CHEBI:57560"/>
        <dbReference type="ChEBI" id="CHEBI:83139"/>
    </reaction>
</comment>
<evidence type="ECO:0000256" key="1">
    <source>
        <dbReference type="ARBA" id="ARBA00022801"/>
    </source>
</evidence>
<sequence>MSETEATTIPEGFKPFGVRDGLFGLVGPIYGRVVDGQASLGFRVERKHLNPVGTCHGGMLATLVDVQIGFGAAVANGQRRFYPTVNLTCDFVAPAKLGQWVQGRTELVRATPRMVFCNAWLEADGEIVLRANGIMKVPKDGDSRYSFIPGNEAG</sequence>
<protein>
    <recommendedName>
        <fullName evidence="6">Medium/long-chain acyl-CoA thioesterase YigI</fullName>
        <ecNumber evidence="5">3.1.2.20</ecNumber>
    </recommendedName>
</protein>
<evidence type="ECO:0000256" key="7">
    <source>
        <dbReference type="ARBA" id="ARBA00048062"/>
    </source>
</evidence>
<evidence type="ECO:0000256" key="6">
    <source>
        <dbReference type="ARBA" id="ARBA00040062"/>
    </source>
</evidence>
<dbReference type="EMBL" id="PHIG01000031">
    <property type="protein sequence ID" value="PJK29831.1"/>
    <property type="molecule type" value="Genomic_DNA"/>
</dbReference>
<evidence type="ECO:0000313" key="9">
    <source>
        <dbReference type="EMBL" id="PJK29831.1"/>
    </source>
</evidence>
<evidence type="ECO:0000313" key="10">
    <source>
        <dbReference type="Proteomes" id="UP000229498"/>
    </source>
</evidence>
<keyword evidence="1" id="KW-0378">Hydrolase</keyword>
<evidence type="ECO:0000256" key="2">
    <source>
        <dbReference type="ARBA" id="ARBA00035880"/>
    </source>
</evidence>
<evidence type="ECO:0000256" key="4">
    <source>
        <dbReference type="ARBA" id="ARBA00038381"/>
    </source>
</evidence>
<dbReference type="EC" id="3.1.2.20" evidence="5"/>
<dbReference type="InterPro" id="IPR006683">
    <property type="entry name" value="Thioestr_dom"/>
</dbReference>
<dbReference type="PANTHER" id="PTHR43240:SF20">
    <property type="entry name" value="MEDIUM_LONG-CHAIN ACYL-COA THIOESTERASE YIGI"/>
    <property type="match status" value="1"/>
</dbReference>
<organism evidence="9 10">
    <name type="scientific">Minwuia thermotolerans</name>
    <dbReference type="NCBI Taxonomy" id="2056226"/>
    <lineage>
        <taxon>Bacteria</taxon>
        <taxon>Pseudomonadati</taxon>
        <taxon>Pseudomonadota</taxon>
        <taxon>Alphaproteobacteria</taxon>
        <taxon>Minwuiales</taxon>
        <taxon>Minwuiaceae</taxon>
        <taxon>Minwuia</taxon>
    </lineage>
</organism>
<accession>A0A2M9G286</accession>
<dbReference type="PANTHER" id="PTHR43240">
    <property type="entry name" value="1,4-DIHYDROXY-2-NAPHTHOYL-COA THIOESTERASE 1"/>
    <property type="match status" value="1"/>
</dbReference>
<dbReference type="GO" id="GO:0047617">
    <property type="term" value="F:fatty acyl-CoA hydrolase activity"/>
    <property type="evidence" value="ECO:0007669"/>
    <property type="project" value="UniProtKB-EC"/>
</dbReference>
<dbReference type="InterPro" id="IPR029069">
    <property type="entry name" value="HotDog_dom_sf"/>
</dbReference>
<evidence type="ECO:0000256" key="5">
    <source>
        <dbReference type="ARBA" id="ARBA00038894"/>
    </source>
</evidence>
<dbReference type="Proteomes" id="UP000229498">
    <property type="component" value="Unassembled WGS sequence"/>
</dbReference>
<dbReference type="Gene3D" id="3.10.129.10">
    <property type="entry name" value="Hotdog Thioesterase"/>
    <property type="match status" value="1"/>
</dbReference>
<comment type="catalytic activity">
    <reaction evidence="2">
        <text>a fatty acyl-CoA + H2O = a fatty acid + CoA + H(+)</text>
        <dbReference type="Rhea" id="RHEA:16781"/>
        <dbReference type="ChEBI" id="CHEBI:15377"/>
        <dbReference type="ChEBI" id="CHEBI:15378"/>
        <dbReference type="ChEBI" id="CHEBI:28868"/>
        <dbReference type="ChEBI" id="CHEBI:57287"/>
        <dbReference type="ChEBI" id="CHEBI:77636"/>
        <dbReference type="EC" id="3.1.2.20"/>
    </reaction>
</comment>
<proteinExistence type="inferred from homology"/>
<keyword evidence="10" id="KW-1185">Reference proteome</keyword>
<feature type="domain" description="Thioesterase" evidence="8">
    <location>
        <begin position="53"/>
        <end position="118"/>
    </location>
</feature>
<evidence type="ECO:0000259" key="8">
    <source>
        <dbReference type="Pfam" id="PF03061"/>
    </source>
</evidence>
<comment type="caution">
    <text evidence="9">The sequence shown here is derived from an EMBL/GenBank/DDBJ whole genome shotgun (WGS) entry which is preliminary data.</text>
</comment>
<dbReference type="RefSeq" id="WP_109793108.1">
    <property type="nucleotide sequence ID" value="NZ_PHIG01000031.1"/>
</dbReference>
<reference evidence="9 10" key="1">
    <citation type="submission" date="2017-11" db="EMBL/GenBank/DDBJ databases">
        <title>Draft genome sequence of Rhizobiales bacterium SY3-13.</title>
        <authorList>
            <person name="Sun C."/>
        </authorList>
    </citation>
    <scope>NUCLEOTIDE SEQUENCE [LARGE SCALE GENOMIC DNA]</scope>
    <source>
        <strain evidence="9 10">SY3-13</strain>
    </source>
</reference>
<comment type="catalytic activity">
    <reaction evidence="7">
        <text>a medium-chain fatty acyl-CoA + H2O = a medium-chain fatty acid + CoA + H(+)</text>
        <dbReference type="Rhea" id="RHEA:68184"/>
        <dbReference type="ChEBI" id="CHEBI:15377"/>
        <dbReference type="ChEBI" id="CHEBI:15378"/>
        <dbReference type="ChEBI" id="CHEBI:57287"/>
        <dbReference type="ChEBI" id="CHEBI:59558"/>
        <dbReference type="ChEBI" id="CHEBI:90546"/>
    </reaction>
</comment>
<dbReference type="SUPFAM" id="SSF54637">
    <property type="entry name" value="Thioesterase/thiol ester dehydrase-isomerase"/>
    <property type="match status" value="1"/>
</dbReference>
<gene>
    <name evidence="9" type="ORF">CVT23_08620</name>
</gene>
<comment type="similarity">
    <text evidence="4">Belongs to the YigI thioesterase family.</text>
</comment>
<dbReference type="AlphaFoldDB" id="A0A2M9G286"/>
<dbReference type="NCBIfam" id="TIGR00369">
    <property type="entry name" value="unchar_dom_1"/>
    <property type="match status" value="1"/>
</dbReference>
<dbReference type="Pfam" id="PF03061">
    <property type="entry name" value="4HBT"/>
    <property type="match status" value="1"/>
</dbReference>
<dbReference type="InterPro" id="IPR003736">
    <property type="entry name" value="PAAI_dom"/>
</dbReference>
<dbReference type="CDD" id="cd03443">
    <property type="entry name" value="PaaI_thioesterase"/>
    <property type="match status" value="1"/>
</dbReference>
<evidence type="ECO:0000256" key="3">
    <source>
        <dbReference type="ARBA" id="ARBA00036002"/>
    </source>
</evidence>